<dbReference type="Gene3D" id="3.30.470.20">
    <property type="entry name" value="ATP-grasp fold, B domain"/>
    <property type="match status" value="1"/>
</dbReference>
<dbReference type="InterPro" id="IPR011127">
    <property type="entry name" value="Dala_Dala_lig_N"/>
</dbReference>
<keyword evidence="10 13" id="KW-0573">Peptidoglycan synthesis</keyword>
<dbReference type="HAMAP" id="MF_00047">
    <property type="entry name" value="Dala_Dala_lig"/>
    <property type="match status" value="1"/>
</dbReference>
<evidence type="ECO:0000256" key="11">
    <source>
        <dbReference type="ARBA" id="ARBA00023211"/>
    </source>
</evidence>
<dbReference type="PROSITE" id="PS00844">
    <property type="entry name" value="DALA_DALA_LIGASE_2"/>
    <property type="match status" value="1"/>
</dbReference>
<keyword evidence="5" id="KW-0479">Metal-binding</keyword>
<keyword evidence="8" id="KW-0460">Magnesium</keyword>
<dbReference type="InterPro" id="IPR016185">
    <property type="entry name" value="PreATP-grasp_dom_sf"/>
</dbReference>
<evidence type="ECO:0000256" key="12">
    <source>
        <dbReference type="ARBA" id="ARBA00023316"/>
    </source>
</evidence>
<comment type="cofactor">
    <cofactor evidence="2">
        <name>Mg(2+)</name>
        <dbReference type="ChEBI" id="CHEBI:18420"/>
    </cofactor>
</comment>
<comment type="similarity">
    <text evidence="3 13">Belongs to the D-alanine--D-alanine ligase family.</text>
</comment>
<evidence type="ECO:0000256" key="13">
    <source>
        <dbReference type="HAMAP-Rule" id="MF_00047"/>
    </source>
</evidence>
<dbReference type="SUPFAM" id="SSF56059">
    <property type="entry name" value="Glutathione synthetase ATP-binding domain-like"/>
    <property type="match status" value="1"/>
</dbReference>
<dbReference type="Pfam" id="PF01820">
    <property type="entry name" value="Dala_Dala_lig_N"/>
    <property type="match status" value="1"/>
</dbReference>
<evidence type="ECO:0000256" key="1">
    <source>
        <dbReference type="ARBA" id="ARBA00001936"/>
    </source>
</evidence>
<dbReference type="Proteomes" id="UP001500621">
    <property type="component" value="Unassembled WGS sequence"/>
</dbReference>
<dbReference type="InterPro" id="IPR011761">
    <property type="entry name" value="ATP-grasp"/>
</dbReference>
<comment type="subcellular location">
    <subcellularLocation>
        <location evidence="13">Cytoplasm</location>
    </subcellularLocation>
</comment>
<keyword evidence="6 14" id="KW-0547">Nucleotide-binding</keyword>
<dbReference type="NCBIfam" id="TIGR01205">
    <property type="entry name" value="D_ala_D_alaTIGR"/>
    <property type="match status" value="1"/>
</dbReference>
<dbReference type="PROSITE" id="PS50975">
    <property type="entry name" value="ATP_GRASP"/>
    <property type="match status" value="1"/>
</dbReference>
<evidence type="ECO:0000256" key="6">
    <source>
        <dbReference type="ARBA" id="ARBA00022741"/>
    </source>
</evidence>
<evidence type="ECO:0000256" key="10">
    <source>
        <dbReference type="ARBA" id="ARBA00022984"/>
    </source>
</evidence>
<evidence type="ECO:0000256" key="3">
    <source>
        <dbReference type="ARBA" id="ARBA00010871"/>
    </source>
</evidence>
<dbReference type="Gene3D" id="3.40.50.20">
    <property type="match status" value="1"/>
</dbReference>
<protein>
    <recommendedName>
        <fullName evidence="13">D-alanine--D-alanine ligase</fullName>
        <ecNumber evidence="13">6.3.2.4</ecNumber>
    </recommendedName>
    <alternativeName>
        <fullName evidence="13">D-Ala-D-Ala ligase</fullName>
    </alternativeName>
    <alternativeName>
        <fullName evidence="13">D-alanylalanine synthetase</fullName>
    </alternativeName>
</protein>
<comment type="cofactor">
    <cofactor evidence="1">
        <name>Mn(2+)</name>
        <dbReference type="ChEBI" id="CHEBI:29035"/>
    </cofactor>
</comment>
<dbReference type="InterPro" id="IPR005905">
    <property type="entry name" value="D_ala_D_ala"/>
</dbReference>
<dbReference type="EC" id="6.3.2.4" evidence="13"/>
<dbReference type="PANTHER" id="PTHR23132:SF25">
    <property type="entry name" value="D-ALANINE--D-ALANINE LIGASE A"/>
    <property type="match status" value="1"/>
</dbReference>
<dbReference type="PIRSF" id="PIRSF039102">
    <property type="entry name" value="Ddl/VanB"/>
    <property type="match status" value="1"/>
</dbReference>
<dbReference type="PANTHER" id="PTHR23132">
    <property type="entry name" value="D-ALANINE--D-ALANINE LIGASE"/>
    <property type="match status" value="1"/>
</dbReference>
<dbReference type="Pfam" id="PF07478">
    <property type="entry name" value="Dala_Dala_lig_C"/>
    <property type="match status" value="1"/>
</dbReference>
<reference evidence="17" key="1">
    <citation type="journal article" date="2019" name="Int. J. Syst. Evol. Microbiol.">
        <title>The Global Catalogue of Microorganisms (GCM) 10K type strain sequencing project: providing services to taxonomists for standard genome sequencing and annotation.</title>
        <authorList>
            <consortium name="The Broad Institute Genomics Platform"/>
            <consortium name="The Broad Institute Genome Sequencing Center for Infectious Disease"/>
            <person name="Wu L."/>
            <person name="Ma J."/>
        </authorList>
    </citation>
    <scope>NUCLEOTIDE SEQUENCE [LARGE SCALE GENOMIC DNA]</scope>
    <source>
        <strain evidence="17">JCM 18127</strain>
    </source>
</reference>
<dbReference type="InterPro" id="IPR000291">
    <property type="entry name" value="D-Ala_lig_Van_CS"/>
</dbReference>
<dbReference type="InterPro" id="IPR011095">
    <property type="entry name" value="Dala_Dala_lig_C"/>
</dbReference>
<dbReference type="RefSeq" id="WP_345264159.1">
    <property type="nucleotide sequence ID" value="NZ_BAABIM010000001.1"/>
</dbReference>
<evidence type="ECO:0000313" key="16">
    <source>
        <dbReference type="EMBL" id="GAA4678450.1"/>
    </source>
</evidence>
<dbReference type="PROSITE" id="PS00843">
    <property type="entry name" value="DALA_DALA_LIGASE_1"/>
    <property type="match status" value="1"/>
</dbReference>
<dbReference type="InterPro" id="IPR013815">
    <property type="entry name" value="ATP_grasp_subdomain_1"/>
</dbReference>
<evidence type="ECO:0000259" key="15">
    <source>
        <dbReference type="PROSITE" id="PS50975"/>
    </source>
</evidence>
<evidence type="ECO:0000256" key="2">
    <source>
        <dbReference type="ARBA" id="ARBA00001946"/>
    </source>
</evidence>
<organism evidence="16 17">
    <name type="scientific">Nocardioides nanhaiensis</name>
    <dbReference type="NCBI Taxonomy" id="1476871"/>
    <lineage>
        <taxon>Bacteria</taxon>
        <taxon>Bacillati</taxon>
        <taxon>Actinomycetota</taxon>
        <taxon>Actinomycetes</taxon>
        <taxon>Propionibacteriales</taxon>
        <taxon>Nocardioidaceae</taxon>
        <taxon>Nocardioides</taxon>
    </lineage>
</organism>
<comment type="function">
    <text evidence="13">Cell wall formation.</text>
</comment>
<evidence type="ECO:0000256" key="14">
    <source>
        <dbReference type="PROSITE-ProRule" id="PRU00409"/>
    </source>
</evidence>
<keyword evidence="12 13" id="KW-0961">Cell wall biogenesis/degradation</keyword>
<keyword evidence="9 13" id="KW-0133">Cell shape</keyword>
<name>A0ABP8W202_9ACTN</name>
<keyword evidence="11" id="KW-0464">Manganese</keyword>
<proteinExistence type="inferred from homology"/>
<dbReference type="Gene3D" id="3.30.1490.20">
    <property type="entry name" value="ATP-grasp fold, A domain"/>
    <property type="match status" value="1"/>
</dbReference>
<evidence type="ECO:0000313" key="17">
    <source>
        <dbReference type="Proteomes" id="UP001500621"/>
    </source>
</evidence>
<keyword evidence="13" id="KW-0963">Cytoplasm</keyword>
<evidence type="ECO:0000256" key="4">
    <source>
        <dbReference type="ARBA" id="ARBA00022598"/>
    </source>
</evidence>
<evidence type="ECO:0000256" key="9">
    <source>
        <dbReference type="ARBA" id="ARBA00022960"/>
    </source>
</evidence>
<evidence type="ECO:0000256" key="5">
    <source>
        <dbReference type="ARBA" id="ARBA00022723"/>
    </source>
</evidence>
<feature type="domain" description="ATP-grasp" evidence="15">
    <location>
        <begin position="163"/>
        <end position="376"/>
    </location>
</feature>
<gene>
    <name evidence="13" type="primary">ddl</name>
    <name evidence="16" type="ORF">GCM10023226_14680</name>
</gene>
<comment type="pathway">
    <text evidence="13">Cell wall biogenesis; peptidoglycan biosynthesis.</text>
</comment>
<evidence type="ECO:0000256" key="7">
    <source>
        <dbReference type="ARBA" id="ARBA00022840"/>
    </source>
</evidence>
<dbReference type="EMBL" id="BAABIM010000001">
    <property type="protein sequence ID" value="GAA4678450.1"/>
    <property type="molecule type" value="Genomic_DNA"/>
</dbReference>
<keyword evidence="4 13" id="KW-0436">Ligase</keyword>
<dbReference type="GO" id="GO:0016874">
    <property type="term" value="F:ligase activity"/>
    <property type="evidence" value="ECO:0007669"/>
    <property type="project" value="UniProtKB-KW"/>
</dbReference>
<comment type="catalytic activity">
    <reaction evidence="13">
        <text>2 D-alanine + ATP = D-alanyl-D-alanine + ADP + phosphate + H(+)</text>
        <dbReference type="Rhea" id="RHEA:11224"/>
        <dbReference type="ChEBI" id="CHEBI:15378"/>
        <dbReference type="ChEBI" id="CHEBI:30616"/>
        <dbReference type="ChEBI" id="CHEBI:43474"/>
        <dbReference type="ChEBI" id="CHEBI:57416"/>
        <dbReference type="ChEBI" id="CHEBI:57822"/>
        <dbReference type="ChEBI" id="CHEBI:456216"/>
        <dbReference type="EC" id="6.3.2.4"/>
    </reaction>
</comment>
<evidence type="ECO:0000256" key="8">
    <source>
        <dbReference type="ARBA" id="ARBA00022842"/>
    </source>
</evidence>
<dbReference type="SUPFAM" id="SSF52440">
    <property type="entry name" value="PreATP-grasp domain"/>
    <property type="match status" value="1"/>
</dbReference>
<dbReference type="NCBIfam" id="NF002528">
    <property type="entry name" value="PRK01966.1-4"/>
    <property type="match status" value="1"/>
</dbReference>
<comment type="caution">
    <text evidence="16">The sequence shown here is derived from an EMBL/GenBank/DDBJ whole genome shotgun (WGS) entry which is preliminary data.</text>
</comment>
<sequence>MNAPDDSPDGASATSRRPRVAVVFGGRSSEHAISCVTAGSVLAALDPARYDVVPIGITRDGRWVLESAEPERLRITAPDRLPAVDEQAQPVALAHTGSATDLVVQEAGQPPRALGEVDVVLPLLHGPWGEDGTIQGMLEMAGVRYVGAGVLASAVSMDKAFMKVVLAAAGLPLMPGVTVTARGWADDEAGQRQRVAALGYPVFVKPARGGSSIGISKVRSEDDLAPAVEEALRHDPKVLVEVSAEGAREVECGVLEVLGTPGGGLEASLPAEIRITGEHDFYDFEAKYLPEEATELDVPADLPDEVVARVQELSRRAFEAVGCEGLARVDFFLLPDGALVVNELNTMPGFTPLSMFPRMWAASGLDYPALVERLVELALARDTGLR</sequence>
<keyword evidence="7 14" id="KW-0067">ATP-binding</keyword>
<accession>A0ABP8W202</accession>
<keyword evidence="17" id="KW-1185">Reference proteome</keyword>